<feature type="transmembrane region" description="Helical" evidence="8">
    <location>
        <begin position="460"/>
        <end position="480"/>
    </location>
</feature>
<evidence type="ECO:0000256" key="4">
    <source>
        <dbReference type="ARBA" id="ARBA00022692"/>
    </source>
</evidence>
<comment type="caution">
    <text evidence="9">The sequence shown here is derived from an EMBL/GenBank/DDBJ whole genome shotgun (WGS) entry which is preliminary data.</text>
</comment>
<organism evidence="9 10">
    <name type="scientific">Candidatus Scatomorpha pullistercoris</name>
    <dbReference type="NCBI Taxonomy" id="2840929"/>
    <lineage>
        <taxon>Bacteria</taxon>
        <taxon>Bacillati</taxon>
        <taxon>Bacillota</taxon>
        <taxon>Clostridia</taxon>
        <taxon>Eubacteriales</taxon>
        <taxon>Candidatus Scatomorpha</taxon>
    </lineage>
</organism>
<comment type="subcellular location">
    <subcellularLocation>
        <location evidence="1">Membrane</location>
        <topology evidence="1">Multi-pass membrane protein</topology>
    </subcellularLocation>
</comment>
<evidence type="ECO:0000256" key="7">
    <source>
        <dbReference type="ARBA" id="ARBA00031174"/>
    </source>
</evidence>
<dbReference type="GO" id="GO:0005886">
    <property type="term" value="C:plasma membrane"/>
    <property type="evidence" value="ECO:0007669"/>
    <property type="project" value="TreeGrafter"/>
</dbReference>
<accession>A0A9D1G377</accession>
<dbReference type="AlphaFoldDB" id="A0A9D1G377"/>
<feature type="transmembrane region" description="Helical" evidence="8">
    <location>
        <begin position="371"/>
        <end position="391"/>
    </location>
</feature>
<evidence type="ECO:0000256" key="6">
    <source>
        <dbReference type="ARBA" id="ARBA00023136"/>
    </source>
</evidence>
<evidence type="ECO:0000313" key="9">
    <source>
        <dbReference type="EMBL" id="HIS96468.1"/>
    </source>
</evidence>
<feature type="transmembrane region" description="Helical" evidence="8">
    <location>
        <begin position="339"/>
        <end position="365"/>
    </location>
</feature>
<feature type="transmembrane region" description="Helical" evidence="8">
    <location>
        <begin position="217"/>
        <end position="240"/>
    </location>
</feature>
<gene>
    <name evidence="9" type="ORF">IAD42_00675</name>
</gene>
<comment type="similarity">
    <text evidence="2">Belongs to the SLC13A/DASS transporter (TC 2.A.47) family. NADC subfamily.</text>
</comment>
<evidence type="ECO:0000256" key="8">
    <source>
        <dbReference type="SAM" id="Phobius"/>
    </source>
</evidence>
<reference evidence="9" key="1">
    <citation type="submission" date="2020-10" db="EMBL/GenBank/DDBJ databases">
        <authorList>
            <person name="Gilroy R."/>
        </authorList>
    </citation>
    <scope>NUCLEOTIDE SEQUENCE</scope>
    <source>
        <strain evidence="9">ChiHecec3B27-6122</strain>
    </source>
</reference>
<feature type="transmembrane region" description="Helical" evidence="8">
    <location>
        <begin position="295"/>
        <end position="318"/>
    </location>
</feature>
<feature type="transmembrane region" description="Helical" evidence="8">
    <location>
        <begin position="87"/>
        <end position="107"/>
    </location>
</feature>
<evidence type="ECO:0000256" key="3">
    <source>
        <dbReference type="ARBA" id="ARBA00020150"/>
    </source>
</evidence>
<feature type="transmembrane region" description="Helical" evidence="8">
    <location>
        <begin position="403"/>
        <end position="428"/>
    </location>
</feature>
<feature type="transmembrane region" description="Helical" evidence="8">
    <location>
        <begin position="62"/>
        <end position="81"/>
    </location>
</feature>
<dbReference type="Proteomes" id="UP000886876">
    <property type="component" value="Unassembled WGS sequence"/>
</dbReference>
<feature type="transmembrane region" description="Helical" evidence="8">
    <location>
        <begin position="270"/>
        <end position="289"/>
    </location>
</feature>
<feature type="transmembrane region" description="Helical" evidence="8">
    <location>
        <begin position="34"/>
        <end position="53"/>
    </location>
</feature>
<protein>
    <recommendedName>
        <fullName evidence="3">Sodium-dependent dicarboxylate transporter SdcS</fullName>
    </recommendedName>
    <alternativeName>
        <fullName evidence="7">Na(+)/dicarboxylate symporter</fullName>
    </alternativeName>
</protein>
<name>A0A9D1G377_9FIRM</name>
<sequence>MAAKKSNSSWYIDMGIVVAIYALFQFILPAPEPITRGGMGVAGIFIATLYLWIKVDIGWPSLLLVGVVGLTGVCSGTDLFAKTWGNVMVPFLVCAFMLNMVMSDTGLTRRFALFFVTRKMNKGKPWRTMIMFFLAVALMGLVSTSSAICVLFMAIAEEMFKMTGYKKGDRLVETTMIGIFWMAQGAMAFTPISHVLIPAIFENLLADFGVTVTYGQFSALFLIVGVAVFLGWIIIFRFIIKPDVRKMADLDIDALRATLKPWSKEEKTILIVYGAVIVIWCFPELIGMIPGLGSVASWMSSLGSGIPPMVACAILCMIRFNGKPMLDYRDCCRRIPWGSVFMMTAVMGTAYIFGLESCGITQWITATMQPIMSGLSPTMFALIVIIFINVMTNCMSNTLVSSMYAVVVPLALAVPGVNPIAIALLVAAGCNSAYALPSSCPAAGLASGAGWTRVGFQAKYGGLLMVWTIICYFAIAYPLLLKFFPY</sequence>
<dbReference type="GO" id="GO:1905039">
    <property type="term" value="P:carboxylic acid transmembrane transport"/>
    <property type="evidence" value="ECO:0007669"/>
    <property type="project" value="UniProtKB-ARBA"/>
</dbReference>
<keyword evidence="4 8" id="KW-0812">Transmembrane</keyword>
<dbReference type="Pfam" id="PF00939">
    <property type="entry name" value="Na_sulph_symp"/>
    <property type="match status" value="1"/>
</dbReference>
<evidence type="ECO:0000256" key="5">
    <source>
        <dbReference type="ARBA" id="ARBA00022989"/>
    </source>
</evidence>
<evidence type="ECO:0000256" key="2">
    <source>
        <dbReference type="ARBA" id="ARBA00006772"/>
    </source>
</evidence>
<dbReference type="PANTHER" id="PTHR10283:SF82">
    <property type="entry name" value="SOLUTE CARRIER FAMILY 13 MEMBER 2"/>
    <property type="match status" value="1"/>
</dbReference>
<reference evidence="9" key="2">
    <citation type="journal article" date="2021" name="PeerJ">
        <title>Extensive microbial diversity within the chicken gut microbiome revealed by metagenomics and culture.</title>
        <authorList>
            <person name="Gilroy R."/>
            <person name="Ravi A."/>
            <person name="Getino M."/>
            <person name="Pursley I."/>
            <person name="Horton D.L."/>
            <person name="Alikhan N.F."/>
            <person name="Baker D."/>
            <person name="Gharbi K."/>
            <person name="Hall N."/>
            <person name="Watson M."/>
            <person name="Adriaenssens E.M."/>
            <person name="Foster-Nyarko E."/>
            <person name="Jarju S."/>
            <person name="Secka A."/>
            <person name="Antonio M."/>
            <person name="Oren A."/>
            <person name="Chaudhuri R.R."/>
            <person name="La Ragione R."/>
            <person name="Hildebrand F."/>
            <person name="Pallen M.J."/>
        </authorList>
    </citation>
    <scope>NUCLEOTIDE SEQUENCE</scope>
    <source>
        <strain evidence="9">ChiHecec3B27-6122</strain>
    </source>
</reference>
<proteinExistence type="inferred from homology"/>
<feature type="transmembrane region" description="Helical" evidence="8">
    <location>
        <begin position="128"/>
        <end position="156"/>
    </location>
</feature>
<dbReference type="InterPro" id="IPR001898">
    <property type="entry name" value="SLC13A/DASS"/>
</dbReference>
<keyword evidence="6 8" id="KW-0472">Membrane</keyword>
<evidence type="ECO:0000256" key="1">
    <source>
        <dbReference type="ARBA" id="ARBA00004141"/>
    </source>
</evidence>
<keyword evidence="5 8" id="KW-1133">Transmembrane helix</keyword>
<evidence type="ECO:0000313" key="10">
    <source>
        <dbReference type="Proteomes" id="UP000886876"/>
    </source>
</evidence>
<dbReference type="PANTHER" id="PTHR10283">
    <property type="entry name" value="SOLUTE CARRIER FAMILY 13 MEMBER"/>
    <property type="match status" value="1"/>
</dbReference>
<dbReference type="GO" id="GO:0008514">
    <property type="term" value="F:organic anion transmembrane transporter activity"/>
    <property type="evidence" value="ECO:0007669"/>
    <property type="project" value="UniProtKB-ARBA"/>
</dbReference>
<dbReference type="EMBL" id="DVJS01000017">
    <property type="protein sequence ID" value="HIS96468.1"/>
    <property type="molecule type" value="Genomic_DNA"/>
</dbReference>
<feature type="transmembrane region" description="Helical" evidence="8">
    <location>
        <begin position="9"/>
        <end position="28"/>
    </location>
</feature>